<feature type="region of interest" description="Disordered" evidence="1">
    <location>
        <begin position="301"/>
        <end position="321"/>
    </location>
</feature>
<feature type="region of interest" description="Disordered" evidence="1">
    <location>
        <begin position="1"/>
        <end position="21"/>
    </location>
</feature>
<evidence type="ECO:0000313" key="2">
    <source>
        <dbReference type="EMBL" id="CAD8840213.1"/>
    </source>
</evidence>
<organism evidence="2">
    <name type="scientific">Noctiluca scintillans</name>
    <name type="common">Sea sparkle</name>
    <name type="synonym">Red tide dinoflagellate</name>
    <dbReference type="NCBI Taxonomy" id="2966"/>
    <lineage>
        <taxon>Eukaryota</taxon>
        <taxon>Sar</taxon>
        <taxon>Alveolata</taxon>
        <taxon>Dinophyceae</taxon>
        <taxon>Noctilucales</taxon>
        <taxon>Noctilucaceae</taxon>
        <taxon>Noctiluca</taxon>
    </lineage>
</organism>
<name>A0A7S1F2L8_NOCSC</name>
<feature type="compositionally biased region" description="Basic and acidic residues" evidence="1">
    <location>
        <begin position="312"/>
        <end position="321"/>
    </location>
</feature>
<dbReference type="AlphaFoldDB" id="A0A7S1F2L8"/>
<evidence type="ECO:0000256" key="1">
    <source>
        <dbReference type="SAM" id="MobiDB-lite"/>
    </source>
</evidence>
<reference evidence="2" key="1">
    <citation type="submission" date="2021-01" db="EMBL/GenBank/DDBJ databases">
        <authorList>
            <person name="Corre E."/>
            <person name="Pelletier E."/>
            <person name="Niang G."/>
            <person name="Scheremetjew M."/>
            <person name="Finn R."/>
            <person name="Kale V."/>
            <person name="Holt S."/>
            <person name="Cochrane G."/>
            <person name="Meng A."/>
            <person name="Brown T."/>
            <person name="Cohen L."/>
        </authorList>
    </citation>
    <scope>NUCLEOTIDE SEQUENCE</scope>
</reference>
<proteinExistence type="predicted"/>
<dbReference type="EMBL" id="HBFQ01020888">
    <property type="protein sequence ID" value="CAD8840213.1"/>
    <property type="molecule type" value="Transcribed_RNA"/>
</dbReference>
<protein>
    <submittedName>
        <fullName evidence="2">Uncharacterized protein</fullName>
    </submittedName>
</protein>
<accession>A0A7S1F2L8</accession>
<gene>
    <name evidence="2" type="ORF">NSCI0253_LOCUS14561</name>
</gene>
<sequence>MAGQSRCPETPCRPCSSDRGSGPVHVLQRFVRDVQEMAIPSGCRALRFKVRSRDAGDSTRYRSTVRFVLDGVPHSVVGTWQRSHRHSQRAAADRALDLIRHGLATIAPEWSLRWTGDRCRAVVRVQCFGALHQFEGAPASCATAAAKDMSQRLGHLMDDFARSWGCWKFPSAPSVSFSLEPFDEESVHPQLSDTAMCEMESAHPQLSHTLTLDKESLHLRLSPTRSFDFDSDTLFHKLSLLSPKKVQPDIAPNLLRRLAGSVQFFATLCKAISKLLQSRRRSGAHRDLTLKQSALAPIESGPIKWPRQVQPRQDDTEPRSVDRWPLVSHYVVHSARLETSRESRSAPPDL</sequence>